<gene>
    <name evidence="2" type="ORF">WOLCODRAFT_140301</name>
</gene>
<feature type="compositionally biased region" description="Basic and acidic residues" evidence="1">
    <location>
        <begin position="553"/>
        <end position="570"/>
    </location>
</feature>
<feature type="region of interest" description="Disordered" evidence="1">
    <location>
        <begin position="396"/>
        <end position="415"/>
    </location>
</feature>
<feature type="compositionally biased region" description="Polar residues" evidence="1">
    <location>
        <begin position="756"/>
        <end position="770"/>
    </location>
</feature>
<feature type="compositionally biased region" description="Basic and acidic residues" evidence="1">
    <location>
        <begin position="484"/>
        <end position="514"/>
    </location>
</feature>
<feature type="compositionally biased region" description="Low complexity" evidence="1">
    <location>
        <begin position="221"/>
        <end position="235"/>
    </location>
</feature>
<dbReference type="Proteomes" id="UP000218811">
    <property type="component" value="Unassembled WGS sequence"/>
</dbReference>
<feature type="region of interest" description="Disordered" evidence="1">
    <location>
        <begin position="461"/>
        <end position="821"/>
    </location>
</feature>
<feature type="compositionally biased region" description="Basic and acidic residues" evidence="1">
    <location>
        <begin position="130"/>
        <end position="156"/>
    </location>
</feature>
<feature type="compositionally biased region" description="Low complexity" evidence="1">
    <location>
        <begin position="166"/>
        <end position="183"/>
    </location>
</feature>
<feature type="compositionally biased region" description="Polar residues" evidence="1">
    <location>
        <begin position="574"/>
        <end position="620"/>
    </location>
</feature>
<reference evidence="2 3" key="1">
    <citation type="journal article" date="2012" name="Science">
        <title>The Paleozoic origin of enzymatic lignin decomposition reconstructed from 31 fungal genomes.</title>
        <authorList>
            <person name="Floudas D."/>
            <person name="Binder M."/>
            <person name="Riley R."/>
            <person name="Barry K."/>
            <person name="Blanchette R.A."/>
            <person name="Henrissat B."/>
            <person name="Martinez A.T."/>
            <person name="Otillar R."/>
            <person name="Spatafora J.W."/>
            <person name="Yadav J.S."/>
            <person name="Aerts A."/>
            <person name="Benoit I."/>
            <person name="Boyd A."/>
            <person name="Carlson A."/>
            <person name="Copeland A."/>
            <person name="Coutinho P.M."/>
            <person name="de Vries R.P."/>
            <person name="Ferreira P."/>
            <person name="Findley K."/>
            <person name="Foster B."/>
            <person name="Gaskell J."/>
            <person name="Glotzer D."/>
            <person name="Gorecki P."/>
            <person name="Heitman J."/>
            <person name="Hesse C."/>
            <person name="Hori C."/>
            <person name="Igarashi K."/>
            <person name="Jurgens J.A."/>
            <person name="Kallen N."/>
            <person name="Kersten P."/>
            <person name="Kohler A."/>
            <person name="Kuees U."/>
            <person name="Kumar T.K.A."/>
            <person name="Kuo A."/>
            <person name="LaButti K."/>
            <person name="Larrondo L.F."/>
            <person name="Lindquist E."/>
            <person name="Ling A."/>
            <person name="Lombard V."/>
            <person name="Lucas S."/>
            <person name="Lundell T."/>
            <person name="Martin R."/>
            <person name="McLaughlin D.J."/>
            <person name="Morgenstern I."/>
            <person name="Morin E."/>
            <person name="Murat C."/>
            <person name="Nagy L.G."/>
            <person name="Nolan M."/>
            <person name="Ohm R.A."/>
            <person name="Patyshakuliyeva A."/>
            <person name="Rokas A."/>
            <person name="Ruiz-Duenas F.J."/>
            <person name="Sabat G."/>
            <person name="Salamov A."/>
            <person name="Samejima M."/>
            <person name="Schmutz J."/>
            <person name="Slot J.C."/>
            <person name="St John F."/>
            <person name="Stenlid J."/>
            <person name="Sun H."/>
            <person name="Sun S."/>
            <person name="Syed K."/>
            <person name="Tsang A."/>
            <person name="Wiebenga A."/>
            <person name="Young D."/>
            <person name="Pisabarro A."/>
            <person name="Eastwood D.C."/>
            <person name="Martin F."/>
            <person name="Cullen D."/>
            <person name="Grigoriev I.V."/>
            <person name="Hibbett D.S."/>
        </authorList>
    </citation>
    <scope>NUCLEOTIDE SEQUENCE [LARGE SCALE GENOMIC DNA]</scope>
    <source>
        <strain evidence="2 3">MD-104</strain>
    </source>
</reference>
<protein>
    <submittedName>
        <fullName evidence="2">Uncharacterized protein</fullName>
    </submittedName>
</protein>
<name>A0A2H3J3K7_WOLCO</name>
<sequence length="924" mass="100266">MAPSMPRTQDYMQHISASGKASNTPRATPTGPRKLPTRHHTLDASSGTTPVARSPANRSQTLDSYYHAESNLLDPEPMQLFSAPASSPLDGSMSDSMGMARSLGSRSLLHSKSSSHMHSIAFPSSRIPRRTTDPESRKSSTTSADRDAGAHLDIKRLLSKPAPHIASSPSAVSLPSDSELSISSRHHGYAPKPSMGSNPGLRERESSPLHSARRGADVKESFTQSKSRDTSSSSRVMDQEKPRNVLRRPVRPSTTSSNVEATGIPARVPPRRMRSVEAFHTTAKRAVAAAPLIKTSSQPIAGPLSAGVTPARQVALAYKQQEQRREELAELSEWNDHARRLTESDATPMPSGSKLSLDDIDAANKTVEDEGSNGPYYTVFGSSSTRTAAVDGGPFDFSPYPEDEHVVKPRKSLSRKMSGRFKKVAEIVKKDMSVHHSRDDSWLPYDGQLPSLRSLNETVRMSTDERAEVETQGSHRSVLTAKHGGHDKEQGEEVRRLRSVKSVKDKERERDEGAHSSAKLWKLVKRISTGGLREKYRQSRDGAPPPVPPLPSEWRRQTESRTTLDIKDARSGGVASNDNTPPRATQPRASISTSRPSTAPSAKTSPRHTTPSRPSTGNKASSSPSVPRQSTTTRSSSPISSDMASSGYFQRTHSRSSTSSFGEEIPPVPSAPKSGLDQHILPPSELCRLGSETEPDASAIAAYRNSRKPSRSRSEPDHHSGRYSADESPPSLPLPPRRATVSRGQDSQGRDPSPTLPSFSTEGAVNNFASANLPLSEFGSVPPRPKRSSRRKPASIELPPSSVPVSAPLHSPMTPRTPRPHTRVTIDVHAASLASSSALQQTSAVQQTFSPSSISTSSSTPSSQNRSPLTFRELESPRQVWTEREKAEKWEDLLERSARAGGTLHIGESGLLSESMRLSQYSEI</sequence>
<feature type="region of interest" description="Disordered" evidence="1">
    <location>
        <begin position="1"/>
        <end position="272"/>
    </location>
</feature>
<dbReference type="AlphaFoldDB" id="A0A2H3J3K7"/>
<feature type="region of interest" description="Disordered" evidence="1">
    <location>
        <begin position="842"/>
        <end position="872"/>
    </location>
</feature>
<feature type="compositionally biased region" description="Polar residues" evidence="1">
    <location>
        <begin position="647"/>
        <end position="661"/>
    </location>
</feature>
<keyword evidence="3" id="KW-1185">Reference proteome</keyword>
<feature type="compositionally biased region" description="Low complexity" evidence="1">
    <location>
        <begin position="102"/>
        <end position="119"/>
    </location>
</feature>
<proteinExistence type="predicted"/>
<feature type="compositionally biased region" description="Basic residues" evidence="1">
    <location>
        <begin position="784"/>
        <end position="793"/>
    </location>
</feature>
<feature type="compositionally biased region" description="Polar residues" evidence="1">
    <location>
        <begin position="1"/>
        <end position="27"/>
    </location>
</feature>
<feature type="compositionally biased region" description="Low complexity" evidence="1">
    <location>
        <begin position="621"/>
        <end position="646"/>
    </location>
</feature>
<accession>A0A2H3J3K7</accession>
<feature type="compositionally biased region" description="Low complexity" evidence="1">
    <location>
        <begin position="798"/>
        <end position="816"/>
    </location>
</feature>
<evidence type="ECO:0000256" key="1">
    <source>
        <dbReference type="SAM" id="MobiDB-lite"/>
    </source>
</evidence>
<dbReference type="OMA" id="KPTINCH"/>
<dbReference type="OrthoDB" id="3364707at2759"/>
<organism evidence="2 3">
    <name type="scientific">Wolfiporia cocos (strain MD-104)</name>
    <name type="common">Brown rot fungus</name>
    <dbReference type="NCBI Taxonomy" id="742152"/>
    <lineage>
        <taxon>Eukaryota</taxon>
        <taxon>Fungi</taxon>
        <taxon>Dikarya</taxon>
        <taxon>Basidiomycota</taxon>
        <taxon>Agaricomycotina</taxon>
        <taxon>Agaricomycetes</taxon>
        <taxon>Polyporales</taxon>
        <taxon>Phaeolaceae</taxon>
        <taxon>Wolfiporia</taxon>
    </lineage>
</organism>
<feature type="compositionally biased region" description="Low complexity" evidence="1">
    <location>
        <begin position="842"/>
        <end position="868"/>
    </location>
</feature>
<feature type="compositionally biased region" description="Polar residues" evidence="1">
    <location>
        <begin position="43"/>
        <end position="63"/>
    </location>
</feature>
<dbReference type="EMBL" id="KB467876">
    <property type="protein sequence ID" value="PCH36275.1"/>
    <property type="molecule type" value="Genomic_DNA"/>
</dbReference>
<evidence type="ECO:0000313" key="3">
    <source>
        <dbReference type="Proteomes" id="UP000218811"/>
    </source>
</evidence>
<evidence type="ECO:0000313" key="2">
    <source>
        <dbReference type="EMBL" id="PCH36275.1"/>
    </source>
</evidence>